<name>A0ABR1X8I0_9PEZI</name>
<dbReference type="PANTHER" id="PTHR10982:SF21">
    <property type="entry name" value="FATTY ACID SYNTHASE SUBUNIT BETA"/>
    <property type="match status" value="1"/>
</dbReference>
<protein>
    <submittedName>
        <fullName evidence="4">Fatty acid synthase subunit beta</fullName>
    </submittedName>
</protein>
<evidence type="ECO:0000256" key="2">
    <source>
        <dbReference type="SAM" id="MobiDB-lite"/>
    </source>
</evidence>
<dbReference type="Gene3D" id="1.20.1050.120">
    <property type="match status" value="1"/>
</dbReference>
<feature type="region of interest" description="Disordered" evidence="2">
    <location>
        <begin position="542"/>
        <end position="564"/>
    </location>
</feature>
<dbReference type="InterPro" id="IPR016035">
    <property type="entry name" value="Acyl_Trfase/lysoPLipase"/>
</dbReference>
<proteinExistence type="predicted"/>
<accession>A0ABR1X8I0</accession>
<evidence type="ECO:0000313" key="4">
    <source>
        <dbReference type="EMBL" id="KAK8091779.1"/>
    </source>
</evidence>
<dbReference type="EMBL" id="JAQQWN010000003">
    <property type="protein sequence ID" value="KAK8091779.1"/>
    <property type="molecule type" value="Genomic_DNA"/>
</dbReference>
<dbReference type="Gene3D" id="3.40.366.10">
    <property type="entry name" value="Malonyl-Coenzyme A Acyl Carrier Protein, domain 2"/>
    <property type="match status" value="2"/>
</dbReference>
<evidence type="ECO:0000256" key="1">
    <source>
        <dbReference type="ARBA" id="ARBA00022679"/>
    </source>
</evidence>
<sequence length="596" mass="64658">MSSDSISRALSSIPAHLHQQVEPIKEGFTSHITQQHNEESSPLLSVEVLCLFTTYTSTRLDTETHQELASHLWLHQVQPQVQQRHNIHIYAASQPESTQDAQRRLISTYYTAKVSANLPSIPDSCPSLIRSQAQGASRIYAIFGGQGNNKHYFNELRNIYQTYQPFLSDLISDLDSLLQTLSQDPRISHLYPEGLQVKKWLEDSETTPSADYLITAPLSFPLIGLLQLATLKAISMSLDGTPADFPGIFQGLAGHSQGVIVAAAVAATETWEDYAAATRKAVTILFWIGARSQQVWRQHALAEDIAARLEDEGHGKASPMLSISSMEQSQLDSHLARLNRTLPAANRAYISLVNSSSNFVVSGPERTLAALISSLKAASAKDAQSQARVPYSQRKPSPTIRFLPITIPCHCPLLDEAVPLIDEDLRNLSIRASELRVPVNNCHKGSALKPLMGRVSGTTRSSSNLVPLLVRMITSEPVFWAETDFTAATHILDFGPGGTSGVGALTHRNVAGAGVRVIIVGKLEKSNTADSDLGSLYDVFSHDDDDDNADPQQQRSSRAADWATANSGSLVQTASGPVIATKLSRLLGLPPSSSPA</sequence>
<evidence type="ECO:0000313" key="5">
    <source>
        <dbReference type="Proteomes" id="UP001433268"/>
    </source>
</evidence>
<keyword evidence="5" id="KW-1185">Reference proteome</keyword>
<dbReference type="InterPro" id="IPR050830">
    <property type="entry name" value="Fungal_FAS"/>
</dbReference>
<dbReference type="GeneID" id="92039515"/>
<dbReference type="RefSeq" id="XP_066673751.1">
    <property type="nucleotide sequence ID" value="XM_066806455.1"/>
</dbReference>
<dbReference type="InterPro" id="IPR001227">
    <property type="entry name" value="Ac_transferase_dom_sf"/>
</dbReference>
<keyword evidence="1" id="KW-0808">Transferase</keyword>
<evidence type="ECO:0000259" key="3">
    <source>
        <dbReference type="Pfam" id="PF16073"/>
    </source>
</evidence>
<gene>
    <name evidence="4" type="ORF">PG997_002140</name>
</gene>
<dbReference type="Proteomes" id="UP001433268">
    <property type="component" value="Unassembled WGS sequence"/>
</dbReference>
<dbReference type="InterPro" id="IPR032088">
    <property type="entry name" value="SAT"/>
</dbReference>
<feature type="domain" description="Starter acyltransferase (SAT)" evidence="3">
    <location>
        <begin position="142"/>
        <end position="383"/>
    </location>
</feature>
<dbReference type="Pfam" id="PF16073">
    <property type="entry name" value="SAT"/>
    <property type="match status" value="1"/>
</dbReference>
<comment type="caution">
    <text evidence="4">The sequence shown here is derived from an EMBL/GenBank/DDBJ whole genome shotgun (WGS) entry which is preliminary data.</text>
</comment>
<dbReference type="PANTHER" id="PTHR10982">
    <property type="entry name" value="MALONYL COA-ACYL CARRIER PROTEIN TRANSACYLASE"/>
    <property type="match status" value="1"/>
</dbReference>
<dbReference type="SUPFAM" id="SSF52151">
    <property type="entry name" value="FabD/lysophospholipase-like"/>
    <property type="match status" value="1"/>
</dbReference>
<organism evidence="4 5">
    <name type="scientific">Apiospora hydei</name>
    <dbReference type="NCBI Taxonomy" id="1337664"/>
    <lineage>
        <taxon>Eukaryota</taxon>
        <taxon>Fungi</taxon>
        <taxon>Dikarya</taxon>
        <taxon>Ascomycota</taxon>
        <taxon>Pezizomycotina</taxon>
        <taxon>Sordariomycetes</taxon>
        <taxon>Xylariomycetidae</taxon>
        <taxon>Amphisphaeriales</taxon>
        <taxon>Apiosporaceae</taxon>
        <taxon>Apiospora</taxon>
    </lineage>
</organism>
<reference evidence="4 5" key="1">
    <citation type="submission" date="2023-01" db="EMBL/GenBank/DDBJ databases">
        <title>Analysis of 21 Apiospora genomes using comparative genomics revels a genus with tremendous synthesis potential of carbohydrate active enzymes and secondary metabolites.</title>
        <authorList>
            <person name="Sorensen T."/>
        </authorList>
    </citation>
    <scope>NUCLEOTIDE SEQUENCE [LARGE SCALE GENOMIC DNA]</scope>
    <source>
        <strain evidence="4 5">CBS 114990</strain>
    </source>
</reference>